<feature type="transmembrane region" description="Helical" evidence="7">
    <location>
        <begin position="138"/>
        <end position="157"/>
    </location>
</feature>
<dbReference type="InterPro" id="IPR036259">
    <property type="entry name" value="MFS_trans_sf"/>
</dbReference>
<keyword evidence="2" id="KW-0813">Transport</keyword>
<feature type="transmembrane region" description="Helical" evidence="7">
    <location>
        <begin position="431"/>
        <end position="451"/>
    </location>
</feature>
<evidence type="ECO:0000313" key="10">
    <source>
        <dbReference type="Proteomes" id="UP000007266"/>
    </source>
</evidence>
<protein>
    <submittedName>
        <fullName evidence="9">Inorganic phosphate cotransporter-like Protein</fullName>
    </submittedName>
</protein>
<dbReference type="InterPro" id="IPR020846">
    <property type="entry name" value="MFS_dom"/>
</dbReference>
<dbReference type="KEGG" id="tca:664037"/>
<keyword evidence="6 7" id="KW-0472">Membrane</keyword>
<dbReference type="InterPro" id="IPR050382">
    <property type="entry name" value="MFS_Na/Anion_cotransporter"/>
</dbReference>
<dbReference type="eggNOG" id="KOG2532">
    <property type="taxonomic scope" value="Eukaryota"/>
</dbReference>
<feature type="transmembrane region" description="Helical" evidence="7">
    <location>
        <begin position="169"/>
        <end position="192"/>
    </location>
</feature>
<evidence type="ECO:0000256" key="7">
    <source>
        <dbReference type="SAM" id="Phobius"/>
    </source>
</evidence>
<sequence length="467" mass="51121">MVKLKMPPYRLWIAVMVFMTTFTNYMLRANISVSIISMVEKSKKNHTAFCATAADNSTKPAAKDTTGSQTFNWSEGDVGWILSAYFYGYFLTTIPGGVVSNYIGPWHTLLWSSLGSAVLTGLTPLCAISGGVGGVCASRFFIGFLGGAAYPAVNDLIAKWAPPQEKGKFLAAMMGNTLGTVVTWNLVAAATSAWGWEWGFYVLAIFMMVYCIVFGIIVRDRPDLHPWVSDEEKKHILESQEGHLTKKKGFPPYHKMLCCNFPFWALAIAQLGNLWGLNLIITYAPKFMAETLGFNIKASAGLAALPYIGRLIGSNIFGIIGDFMRKKDIMSVTKIRKFFIIFSHFIPGLCLILIRAFGCIKEGVIAMLVLNQGFNGACVVSHLVNAQDLAPNFAGSVYGIINFFGMTTGIFVPPITGYLNTNYTGFKGPTLIFMIGGIAYIATGAIFIIFGSAEVQPWNKKEGEEED</sequence>
<reference evidence="9 10" key="1">
    <citation type="journal article" date="2008" name="Nature">
        <title>The genome of the model beetle and pest Tribolium castaneum.</title>
        <authorList>
            <consortium name="Tribolium Genome Sequencing Consortium"/>
            <person name="Richards S."/>
            <person name="Gibbs R.A."/>
            <person name="Weinstock G.M."/>
            <person name="Brown S.J."/>
            <person name="Denell R."/>
            <person name="Beeman R.W."/>
            <person name="Gibbs R."/>
            <person name="Beeman R.W."/>
            <person name="Brown S.J."/>
            <person name="Bucher G."/>
            <person name="Friedrich M."/>
            <person name="Grimmelikhuijzen C.J."/>
            <person name="Klingler M."/>
            <person name="Lorenzen M."/>
            <person name="Richards S."/>
            <person name="Roth S."/>
            <person name="Schroder R."/>
            <person name="Tautz D."/>
            <person name="Zdobnov E.M."/>
            <person name="Muzny D."/>
            <person name="Gibbs R.A."/>
            <person name="Weinstock G.M."/>
            <person name="Attaway T."/>
            <person name="Bell S."/>
            <person name="Buhay C.J."/>
            <person name="Chandrabose M.N."/>
            <person name="Chavez D."/>
            <person name="Clerk-Blankenburg K.P."/>
            <person name="Cree A."/>
            <person name="Dao M."/>
            <person name="Davis C."/>
            <person name="Chacko J."/>
            <person name="Dinh H."/>
            <person name="Dugan-Rocha S."/>
            <person name="Fowler G."/>
            <person name="Garner T.T."/>
            <person name="Garnes J."/>
            <person name="Gnirke A."/>
            <person name="Hawes A."/>
            <person name="Hernandez J."/>
            <person name="Hines S."/>
            <person name="Holder M."/>
            <person name="Hume J."/>
            <person name="Jhangiani S.N."/>
            <person name="Joshi V."/>
            <person name="Khan Z.M."/>
            <person name="Jackson L."/>
            <person name="Kovar C."/>
            <person name="Kowis A."/>
            <person name="Lee S."/>
            <person name="Lewis L.R."/>
            <person name="Margolis J."/>
            <person name="Morgan M."/>
            <person name="Nazareth L.V."/>
            <person name="Nguyen N."/>
            <person name="Okwuonu G."/>
            <person name="Parker D."/>
            <person name="Richards S."/>
            <person name="Ruiz S.J."/>
            <person name="Santibanez J."/>
            <person name="Savard J."/>
            <person name="Scherer S.E."/>
            <person name="Schneider B."/>
            <person name="Sodergren E."/>
            <person name="Tautz D."/>
            <person name="Vattahil S."/>
            <person name="Villasana D."/>
            <person name="White C.S."/>
            <person name="Wright R."/>
            <person name="Park Y."/>
            <person name="Beeman R.W."/>
            <person name="Lord J."/>
            <person name="Oppert B."/>
            <person name="Lorenzen M."/>
            <person name="Brown S."/>
            <person name="Wang L."/>
            <person name="Savard J."/>
            <person name="Tautz D."/>
            <person name="Richards S."/>
            <person name="Weinstock G."/>
            <person name="Gibbs R.A."/>
            <person name="Liu Y."/>
            <person name="Worley K."/>
            <person name="Weinstock G."/>
            <person name="Elsik C.G."/>
            <person name="Reese J.T."/>
            <person name="Elhaik E."/>
            <person name="Landan G."/>
            <person name="Graur D."/>
            <person name="Arensburger P."/>
            <person name="Atkinson P."/>
            <person name="Beeman R.W."/>
            <person name="Beidler J."/>
            <person name="Brown S.J."/>
            <person name="Demuth J.P."/>
            <person name="Drury D.W."/>
            <person name="Du Y.Z."/>
            <person name="Fujiwara H."/>
            <person name="Lorenzen M."/>
            <person name="Maselli V."/>
            <person name="Osanai M."/>
            <person name="Park Y."/>
            <person name="Robertson H.M."/>
            <person name="Tu Z."/>
            <person name="Wang J.J."/>
            <person name="Wang S."/>
            <person name="Richards S."/>
            <person name="Song H."/>
            <person name="Zhang L."/>
            <person name="Sodergren E."/>
            <person name="Werner D."/>
            <person name="Stanke M."/>
            <person name="Morgenstern B."/>
            <person name="Solovyev V."/>
            <person name="Kosarev P."/>
            <person name="Brown G."/>
            <person name="Chen H.C."/>
            <person name="Ermolaeva O."/>
            <person name="Hlavina W."/>
            <person name="Kapustin Y."/>
            <person name="Kiryutin B."/>
            <person name="Kitts P."/>
            <person name="Maglott D."/>
            <person name="Pruitt K."/>
            <person name="Sapojnikov V."/>
            <person name="Souvorov A."/>
            <person name="Mackey A.J."/>
            <person name="Waterhouse R.M."/>
            <person name="Wyder S."/>
            <person name="Zdobnov E.M."/>
            <person name="Zdobnov E.M."/>
            <person name="Wyder S."/>
            <person name="Kriventseva E.V."/>
            <person name="Kadowaki T."/>
            <person name="Bork P."/>
            <person name="Aranda M."/>
            <person name="Bao R."/>
            <person name="Beermann A."/>
            <person name="Berns N."/>
            <person name="Bolognesi R."/>
            <person name="Bonneton F."/>
            <person name="Bopp D."/>
            <person name="Brown S.J."/>
            <person name="Bucher G."/>
            <person name="Butts T."/>
            <person name="Chaumot A."/>
            <person name="Denell R.E."/>
            <person name="Ferrier D.E."/>
            <person name="Friedrich M."/>
            <person name="Gordon C.M."/>
            <person name="Jindra M."/>
            <person name="Klingler M."/>
            <person name="Lan Q."/>
            <person name="Lattorff H.M."/>
            <person name="Laudet V."/>
            <person name="von Levetsow C."/>
            <person name="Liu Z."/>
            <person name="Lutz R."/>
            <person name="Lynch J.A."/>
            <person name="da Fonseca R.N."/>
            <person name="Posnien N."/>
            <person name="Reuter R."/>
            <person name="Roth S."/>
            <person name="Savard J."/>
            <person name="Schinko J.B."/>
            <person name="Schmitt C."/>
            <person name="Schoppmeier M."/>
            <person name="Schroder R."/>
            <person name="Shippy T.D."/>
            <person name="Simonnet F."/>
            <person name="Marques-Souza H."/>
            <person name="Tautz D."/>
            <person name="Tomoyasu Y."/>
            <person name="Trauner J."/>
            <person name="Van der Zee M."/>
            <person name="Vervoort M."/>
            <person name="Wittkopp N."/>
            <person name="Wimmer E.A."/>
            <person name="Yang X."/>
            <person name="Jones A.K."/>
            <person name="Sattelle D.B."/>
            <person name="Ebert P.R."/>
            <person name="Nelson D."/>
            <person name="Scott J.G."/>
            <person name="Beeman R.W."/>
            <person name="Muthukrishnan S."/>
            <person name="Kramer K.J."/>
            <person name="Arakane Y."/>
            <person name="Beeman R.W."/>
            <person name="Zhu Q."/>
            <person name="Hogenkamp D."/>
            <person name="Dixit R."/>
            <person name="Oppert B."/>
            <person name="Jiang H."/>
            <person name="Zou Z."/>
            <person name="Marshall J."/>
            <person name="Elpidina E."/>
            <person name="Vinokurov K."/>
            <person name="Oppert C."/>
            <person name="Zou Z."/>
            <person name="Evans J."/>
            <person name="Lu Z."/>
            <person name="Zhao P."/>
            <person name="Sumathipala N."/>
            <person name="Altincicek B."/>
            <person name="Vilcinskas A."/>
            <person name="Williams M."/>
            <person name="Hultmark D."/>
            <person name="Hetru C."/>
            <person name="Jiang H."/>
            <person name="Grimmelikhuijzen C.J."/>
            <person name="Hauser F."/>
            <person name="Cazzamali G."/>
            <person name="Williamson M."/>
            <person name="Park Y."/>
            <person name="Li B."/>
            <person name="Tanaka Y."/>
            <person name="Predel R."/>
            <person name="Neupert S."/>
            <person name="Schachtner J."/>
            <person name="Verleyen P."/>
            <person name="Raible F."/>
            <person name="Bork P."/>
            <person name="Friedrich M."/>
            <person name="Walden K.K."/>
            <person name="Robertson H.M."/>
            <person name="Angeli S."/>
            <person name="Foret S."/>
            <person name="Bucher G."/>
            <person name="Schuetz S."/>
            <person name="Maleszka R."/>
            <person name="Wimmer E.A."/>
            <person name="Beeman R.W."/>
            <person name="Lorenzen M."/>
            <person name="Tomoyasu Y."/>
            <person name="Miller S.C."/>
            <person name="Grossmann D."/>
            <person name="Bucher G."/>
        </authorList>
    </citation>
    <scope>NUCLEOTIDE SEQUENCE [LARGE SCALE GENOMIC DNA]</scope>
    <source>
        <strain evidence="9 10">Georgia GA2</strain>
    </source>
</reference>
<proteinExistence type="predicted"/>
<dbReference type="InParanoid" id="D6WWN8"/>
<dbReference type="FunFam" id="1.20.1250.20:FF:000423">
    <property type="entry name" value="Putative inorganic phosphate cotransporter-like Protein"/>
    <property type="match status" value="1"/>
</dbReference>
<dbReference type="Pfam" id="PF07690">
    <property type="entry name" value="MFS_1"/>
    <property type="match status" value="1"/>
</dbReference>
<dbReference type="PROSITE" id="PS50850">
    <property type="entry name" value="MFS"/>
    <property type="match status" value="1"/>
</dbReference>
<dbReference type="PANTHER" id="PTHR11662">
    <property type="entry name" value="SOLUTE CARRIER FAMILY 17"/>
    <property type="match status" value="1"/>
</dbReference>
<dbReference type="AlphaFoldDB" id="D6WWN8"/>
<feature type="transmembrane region" description="Helical" evidence="7">
    <location>
        <begin position="198"/>
        <end position="218"/>
    </location>
</feature>
<feature type="domain" description="Major facilitator superfamily (MFS) profile" evidence="8">
    <location>
        <begin position="16"/>
        <end position="454"/>
    </location>
</feature>
<dbReference type="GO" id="GO:0016020">
    <property type="term" value="C:membrane"/>
    <property type="evidence" value="ECO:0000318"/>
    <property type="project" value="GO_Central"/>
</dbReference>
<dbReference type="GO" id="GO:0022857">
    <property type="term" value="F:transmembrane transporter activity"/>
    <property type="evidence" value="ECO:0000318"/>
    <property type="project" value="GO_Central"/>
</dbReference>
<dbReference type="Proteomes" id="UP000007266">
    <property type="component" value="Linkage group 8"/>
</dbReference>
<feature type="transmembrane region" description="Helical" evidence="7">
    <location>
        <begin position="296"/>
        <end position="317"/>
    </location>
</feature>
<evidence type="ECO:0000259" key="8">
    <source>
        <dbReference type="PROSITE" id="PS50850"/>
    </source>
</evidence>
<name>D6WWN8_TRICA</name>
<dbReference type="FunFam" id="1.20.1250.20:FF:000003">
    <property type="entry name" value="Solute carrier family 17 member 3"/>
    <property type="match status" value="1"/>
</dbReference>
<dbReference type="OrthoDB" id="2985014at2759"/>
<feature type="transmembrane region" description="Helical" evidence="7">
    <location>
        <begin position="80"/>
        <end position="102"/>
    </location>
</feature>
<accession>D6WWN8</accession>
<dbReference type="HOGENOM" id="CLU_001265_5_0_1"/>
<evidence type="ECO:0000256" key="4">
    <source>
        <dbReference type="ARBA" id="ARBA00022847"/>
    </source>
</evidence>
<keyword evidence="5 7" id="KW-1133">Transmembrane helix</keyword>
<keyword evidence="4" id="KW-0769">Symport</keyword>
<reference evidence="9 10" key="2">
    <citation type="journal article" date="2010" name="Nucleic Acids Res.">
        <title>BeetleBase in 2010: revisions to provide comprehensive genomic information for Tribolium castaneum.</title>
        <authorList>
            <person name="Kim H.S."/>
            <person name="Murphy T."/>
            <person name="Xia J."/>
            <person name="Caragea D."/>
            <person name="Park Y."/>
            <person name="Beeman R.W."/>
            <person name="Lorenzen M.D."/>
            <person name="Butcher S."/>
            <person name="Manak J.R."/>
            <person name="Brown S.J."/>
        </authorList>
    </citation>
    <scope>GENOME REANNOTATION</scope>
    <source>
        <strain evidence="9 10">Georgia GA2</strain>
    </source>
</reference>
<keyword evidence="3 7" id="KW-0812">Transmembrane</keyword>
<dbReference type="InterPro" id="IPR011701">
    <property type="entry name" value="MFS"/>
</dbReference>
<evidence type="ECO:0000256" key="1">
    <source>
        <dbReference type="ARBA" id="ARBA00004141"/>
    </source>
</evidence>
<organism evidence="9 10">
    <name type="scientific">Tribolium castaneum</name>
    <name type="common">Red flour beetle</name>
    <dbReference type="NCBI Taxonomy" id="7070"/>
    <lineage>
        <taxon>Eukaryota</taxon>
        <taxon>Metazoa</taxon>
        <taxon>Ecdysozoa</taxon>
        <taxon>Arthropoda</taxon>
        <taxon>Hexapoda</taxon>
        <taxon>Insecta</taxon>
        <taxon>Pterygota</taxon>
        <taxon>Neoptera</taxon>
        <taxon>Endopterygota</taxon>
        <taxon>Coleoptera</taxon>
        <taxon>Polyphaga</taxon>
        <taxon>Cucujiformia</taxon>
        <taxon>Tenebrionidae</taxon>
        <taxon>Tenebrionidae incertae sedis</taxon>
        <taxon>Tribolium</taxon>
    </lineage>
</organism>
<dbReference type="EMBL" id="KQ971361">
    <property type="protein sequence ID" value="EFA08109.2"/>
    <property type="molecule type" value="Genomic_DNA"/>
</dbReference>
<dbReference type="SUPFAM" id="SSF103473">
    <property type="entry name" value="MFS general substrate transporter"/>
    <property type="match status" value="1"/>
</dbReference>
<dbReference type="PANTHER" id="PTHR11662:SF336">
    <property type="entry name" value="LP19554P"/>
    <property type="match status" value="1"/>
</dbReference>
<dbReference type="GO" id="GO:0015293">
    <property type="term" value="F:symporter activity"/>
    <property type="evidence" value="ECO:0007669"/>
    <property type="project" value="UniProtKB-KW"/>
</dbReference>
<feature type="transmembrane region" description="Helical" evidence="7">
    <location>
        <begin position="338"/>
        <end position="358"/>
    </location>
</feature>
<evidence type="ECO:0000313" key="9">
    <source>
        <dbReference type="EMBL" id="EFA08109.2"/>
    </source>
</evidence>
<evidence type="ECO:0000256" key="5">
    <source>
        <dbReference type="ARBA" id="ARBA00022989"/>
    </source>
</evidence>
<feature type="transmembrane region" description="Helical" evidence="7">
    <location>
        <begin position="263"/>
        <end position="284"/>
    </location>
</feature>
<gene>
    <name evidence="9" type="primary">AUGUSTUS-3.0.2_05713</name>
    <name evidence="9" type="ORF">TcasGA2_TC005713</name>
</gene>
<evidence type="ECO:0000256" key="6">
    <source>
        <dbReference type="ARBA" id="ARBA00023136"/>
    </source>
</evidence>
<comment type="subcellular location">
    <subcellularLocation>
        <location evidence="1">Membrane</location>
        <topology evidence="1">Multi-pass membrane protein</topology>
    </subcellularLocation>
</comment>
<feature type="transmembrane region" description="Helical" evidence="7">
    <location>
        <begin position="109"/>
        <end position="132"/>
    </location>
</feature>
<feature type="transmembrane region" description="Helical" evidence="7">
    <location>
        <begin position="396"/>
        <end position="419"/>
    </location>
</feature>
<feature type="transmembrane region" description="Helical" evidence="7">
    <location>
        <begin position="9"/>
        <end position="27"/>
    </location>
</feature>
<evidence type="ECO:0000256" key="3">
    <source>
        <dbReference type="ARBA" id="ARBA00022692"/>
    </source>
</evidence>
<dbReference type="Gene3D" id="1.20.1250.20">
    <property type="entry name" value="MFS general substrate transporter like domains"/>
    <property type="match status" value="2"/>
</dbReference>
<keyword evidence="10" id="KW-1185">Reference proteome</keyword>
<dbReference type="OMA" id="WIFLLEQ"/>
<evidence type="ECO:0000256" key="2">
    <source>
        <dbReference type="ARBA" id="ARBA00022448"/>
    </source>
</evidence>
<feature type="transmembrane region" description="Helical" evidence="7">
    <location>
        <begin position="364"/>
        <end position="384"/>
    </location>
</feature>